<protein>
    <submittedName>
        <fullName evidence="1">Uncharacterized protein</fullName>
    </submittedName>
</protein>
<dbReference type="Proteomes" id="UP001186974">
    <property type="component" value="Unassembled WGS sequence"/>
</dbReference>
<accession>A0ACC3DBL8</accession>
<organism evidence="1 2">
    <name type="scientific">Coniosporium uncinatum</name>
    <dbReference type="NCBI Taxonomy" id="93489"/>
    <lineage>
        <taxon>Eukaryota</taxon>
        <taxon>Fungi</taxon>
        <taxon>Dikarya</taxon>
        <taxon>Ascomycota</taxon>
        <taxon>Pezizomycotina</taxon>
        <taxon>Dothideomycetes</taxon>
        <taxon>Dothideomycetes incertae sedis</taxon>
        <taxon>Coniosporium</taxon>
    </lineage>
</organism>
<comment type="caution">
    <text evidence="1">The sequence shown here is derived from an EMBL/GenBank/DDBJ whole genome shotgun (WGS) entry which is preliminary data.</text>
</comment>
<sequence>MSFTLFGPHGLADDLLECSHDMARVAVHKRVEPLHNIISNRIPHEISIVLSCKNFFRDAIQQLGMSAGLFVEGVLQRLTPIIQTNGEAAENGHGDGGCARP</sequence>
<evidence type="ECO:0000313" key="1">
    <source>
        <dbReference type="EMBL" id="KAK3064809.1"/>
    </source>
</evidence>
<dbReference type="EMBL" id="JAWDJW010006422">
    <property type="protein sequence ID" value="KAK3064809.1"/>
    <property type="molecule type" value="Genomic_DNA"/>
</dbReference>
<evidence type="ECO:0000313" key="2">
    <source>
        <dbReference type="Proteomes" id="UP001186974"/>
    </source>
</evidence>
<keyword evidence="2" id="KW-1185">Reference proteome</keyword>
<proteinExistence type="predicted"/>
<reference evidence="1" key="1">
    <citation type="submission" date="2024-09" db="EMBL/GenBank/DDBJ databases">
        <title>Black Yeasts Isolated from many extreme environments.</title>
        <authorList>
            <person name="Coleine C."/>
            <person name="Stajich J.E."/>
            <person name="Selbmann L."/>
        </authorList>
    </citation>
    <scope>NUCLEOTIDE SEQUENCE</scope>
    <source>
        <strain evidence="1">CCFEE 5737</strain>
    </source>
</reference>
<name>A0ACC3DBL8_9PEZI</name>
<gene>
    <name evidence="1" type="ORF">LTS18_003746</name>
</gene>